<proteinExistence type="predicted"/>
<protein>
    <submittedName>
        <fullName evidence="8">Glycerol acyltransferase</fullName>
    </submittedName>
</protein>
<feature type="transmembrane region" description="Helical" evidence="6">
    <location>
        <begin position="660"/>
        <end position="679"/>
    </location>
</feature>
<dbReference type="Pfam" id="PF01553">
    <property type="entry name" value="Acyltransferase"/>
    <property type="match status" value="1"/>
</dbReference>
<dbReference type="Pfam" id="PF03176">
    <property type="entry name" value="MMPL"/>
    <property type="match status" value="2"/>
</dbReference>
<feature type="transmembrane region" description="Helical" evidence="6">
    <location>
        <begin position="778"/>
        <end position="806"/>
    </location>
</feature>
<dbReference type="PANTHER" id="PTHR33406:SF13">
    <property type="entry name" value="MEMBRANE PROTEIN YDFJ"/>
    <property type="match status" value="1"/>
</dbReference>
<dbReference type="Gene3D" id="3.40.50.150">
    <property type="entry name" value="Vaccinia Virus protein VP39"/>
    <property type="match status" value="1"/>
</dbReference>
<evidence type="ECO:0000256" key="3">
    <source>
        <dbReference type="ARBA" id="ARBA00022692"/>
    </source>
</evidence>
<keyword evidence="2" id="KW-1003">Cell membrane</keyword>
<dbReference type="SUPFAM" id="SSF82866">
    <property type="entry name" value="Multidrug efflux transporter AcrB transmembrane domain"/>
    <property type="match status" value="2"/>
</dbReference>
<feature type="transmembrane region" description="Helical" evidence="6">
    <location>
        <begin position="713"/>
        <end position="733"/>
    </location>
</feature>
<keyword evidence="9" id="KW-1185">Reference proteome</keyword>
<dbReference type="InterPro" id="IPR029063">
    <property type="entry name" value="SAM-dependent_MTases_sf"/>
</dbReference>
<accession>A0A0C1L4V2</accession>
<gene>
    <name evidence="8" type="ORF">OI18_07400</name>
</gene>
<dbReference type="SUPFAM" id="SSF53335">
    <property type="entry name" value="S-adenosyl-L-methionine-dependent methyltransferases"/>
    <property type="match status" value="1"/>
</dbReference>
<dbReference type="RefSeq" id="WP_039138578.1">
    <property type="nucleotide sequence ID" value="NZ_JSVC01000008.1"/>
</dbReference>
<keyword evidence="3 6" id="KW-0812">Transmembrane</keyword>
<dbReference type="GO" id="GO:0005886">
    <property type="term" value="C:plasma membrane"/>
    <property type="evidence" value="ECO:0007669"/>
    <property type="project" value="UniProtKB-SubCell"/>
</dbReference>
<dbReference type="SMART" id="SM00563">
    <property type="entry name" value="PlsC"/>
    <property type="match status" value="1"/>
</dbReference>
<feature type="transmembrane region" description="Helical" evidence="6">
    <location>
        <begin position="438"/>
        <end position="457"/>
    </location>
</feature>
<dbReference type="GO" id="GO:0016746">
    <property type="term" value="F:acyltransferase activity"/>
    <property type="evidence" value="ECO:0007669"/>
    <property type="project" value="UniProtKB-KW"/>
</dbReference>
<feature type="transmembrane region" description="Helical" evidence="6">
    <location>
        <begin position="753"/>
        <end position="771"/>
    </location>
</feature>
<dbReference type="InterPro" id="IPR004869">
    <property type="entry name" value="MMPL_dom"/>
</dbReference>
<dbReference type="OrthoDB" id="9803035at2"/>
<feature type="transmembrane region" description="Helical" evidence="6">
    <location>
        <begin position="685"/>
        <end position="706"/>
    </location>
</feature>
<keyword evidence="8" id="KW-0808">Transferase</keyword>
<feature type="transmembrane region" description="Helical" evidence="6">
    <location>
        <begin position="363"/>
        <end position="381"/>
    </location>
</feature>
<organism evidence="8 9">
    <name type="scientific">Flavihumibacter solisilvae</name>
    <dbReference type="NCBI Taxonomy" id="1349421"/>
    <lineage>
        <taxon>Bacteria</taxon>
        <taxon>Pseudomonadati</taxon>
        <taxon>Bacteroidota</taxon>
        <taxon>Chitinophagia</taxon>
        <taxon>Chitinophagales</taxon>
        <taxon>Chitinophagaceae</taxon>
        <taxon>Flavihumibacter</taxon>
    </lineage>
</organism>
<feature type="domain" description="Phospholipid/glycerol acyltransferase" evidence="7">
    <location>
        <begin position="895"/>
        <end position="1004"/>
    </location>
</feature>
<dbReference type="Pfam" id="PF13649">
    <property type="entry name" value="Methyltransf_25"/>
    <property type="match status" value="1"/>
</dbReference>
<evidence type="ECO:0000313" key="9">
    <source>
        <dbReference type="Proteomes" id="UP000031408"/>
    </source>
</evidence>
<comment type="subcellular location">
    <subcellularLocation>
        <location evidence="1">Cell membrane</location>
        <topology evidence="1">Multi-pass membrane protein</topology>
    </subcellularLocation>
</comment>
<comment type="caution">
    <text evidence="8">The sequence shown here is derived from an EMBL/GenBank/DDBJ whole genome shotgun (WGS) entry which is preliminary data.</text>
</comment>
<evidence type="ECO:0000256" key="4">
    <source>
        <dbReference type="ARBA" id="ARBA00022989"/>
    </source>
</evidence>
<feature type="transmembrane region" description="Helical" evidence="6">
    <location>
        <begin position="859"/>
        <end position="877"/>
    </location>
</feature>
<dbReference type="CDD" id="cd07989">
    <property type="entry name" value="LPLAT_AGPAT-like"/>
    <property type="match status" value="1"/>
</dbReference>
<reference evidence="8 9" key="1">
    <citation type="submission" date="2014-11" db="EMBL/GenBank/DDBJ databases">
        <title>Genome sequence of Flavihumibacter solisilvae 3-3.</title>
        <authorList>
            <person name="Zhou G."/>
            <person name="Li M."/>
            <person name="Wang G."/>
        </authorList>
    </citation>
    <scope>NUCLEOTIDE SEQUENCE [LARGE SCALE GENOMIC DNA]</scope>
    <source>
        <strain evidence="8 9">3-3</strain>
    </source>
</reference>
<dbReference type="PANTHER" id="PTHR33406">
    <property type="entry name" value="MEMBRANE PROTEIN MJ1562-RELATED"/>
    <property type="match status" value="1"/>
</dbReference>
<keyword evidence="5 6" id="KW-0472">Membrane</keyword>
<dbReference type="Gene3D" id="1.20.1640.10">
    <property type="entry name" value="Multidrug efflux transporter AcrB transmembrane domain"/>
    <property type="match status" value="2"/>
</dbReference>
<dbReference type="SUPFAM" id="SSF69593">
    <property type="entry name" value="Glycerol-3-phosphate (1)-acyltransferase"/>
    <property type="match status" value="1"/>
</dbReference>
<dbReference type="InterPro" id="IPR041698">
    <property type="entry name" value="Methyltransf_25"/>
</dbReference>
<feature type="transmembrane region" description="Helical" evidence="6">
    <location>
        <begin position="388"/>
        <end position="407"/>
    </location>
</feature>
<evidence type="ECO:0000256" key="1">
    <source>
        <dbReference type="ARBA" id="ARBA00004651"/>
    </source>
</evidence>
<feature type="transmembrane region" description="Helical" evidence="6">
    <location>
        <begin position="323"/>
        <end position="343"/>
    </location>
</feature>
<evidence type="ECO:0000313" key="8">
    <source>
        <dbReference type="EMBL" id="KIC95137.1"/>
    </source>
</evidence>
<feature type="transmembrane region" description="Helical" evidence="6">
    <location>
        <begin position="17"/>
        <end position="34"/>
    </location>
</feature>
<name>A0A0C1L4V2_9BACT</name>
<dbReference type="STRING" id="1349421.OI18_07400"/>
<dbReference type="CDD" id="cd02440">
    <property type="entry name" value="AdoMet_MTases"/>
    <property type="match status" value="1"/>
</dbReference>
<evidence type="ECO:0000256" key="6">
    <source>
        <dbReference type="SAM" id="Phobius"/>
    </source>
</evidence>
<feature type="transmembrane region" description="Helical" evidence="6">
    <location>
        <begin position="271"/>
        <end position="289"/>
    </location>
</feature>
<dbReference type="InterPro" id="IPR002123">
    <property type="entry name" value="Plipid/glycerol_acylTrfase"/>
</dbReference>
<feature type="transmembrane region" description="Helical" evidence="6">
    <location>
        <begin position="295"/>
        <end position="316"/>
    </location>
</feature>
<keyword evidence="4 6" id="KW-1133">Transmembrane helix</keyword>
<feature type="transmembrane region" description="Helical" evidence="6">
    <location>
        <begin position="826"/>
        <end position="847"/>
    </location>
</feature>
<dbReference type="EMBL" id="JSVC01000008">
    <property type="protein sequence ID" value="KIC95137.1"/>
    <property type="molecule type" value="Genomic_DNA"/>
</dbReference>
<keyword evidence="8" id="KW-0012">Acyltransferase</keyword>
<evidence type="ECO:0000256" key="5">
    <source>
        <dbReference type="ARBA" id="ARBA00023136"/>
    </source>
</evidence>
<dbReference type="InterPro" id="IPR050545">
    <property type="entry name" value="Mycobact_MmpL"/>
</dbReference>
<dbReference type="Proteomes" id="UP000031408">
    <property type="component" value="Unassembled WGS sequence"/>
</dbReference>
<evidence type="ECO:0000259" key="7">
    <source>
        <dbReference type="SMART" id="SM00563"/>
    </source>
</evidence>
<sequence length="1285" mass="144816">MENIFVLIDRFFKKYRVLFWCFFVLSCGIPAFIAKDIRLEEDITAIIPQDSATRQLNEIFQRSKLLDKMIVTVSLTDSINADADSLVAFADVLAGELTGQLQPYVSQVMHQVSDSSSLRMMEMINEHLPVFLEEGDYAAIDSMISAEGVRTTLERNYRLLTSPAGLALKQFIARDLSGISTPALKKLQLLQFDPQFELYDNHILTRDRKNLIMFVSPAFPKNNTGANAEFLKRLDAVLDSLHANQPSIKATYFGGTAVAAGNAVQLRRDTLMTQGITLVFLVIFLAWYFRRPEAPIVILVPAVFGAVFSIACITLLKGSLSVIALGTGSVILGIAVNYSLHVFNHYRHHPDMEKVLRDLSHPMTIGGITTIGGFLCLQFVESNMLRDLGLFAALSLVGASLCSLVFLPQLIRKRKVTATHAPGWVDRLATWRPRSHKWIILSILGLTVFFAFFMDRVQFEPDMNRMNYVSPQLREAEKQVNNINAYALQSLYVVSSGPDLQHALQQNEIAVQKLNSLAASGTIKKYTGVSALLVSDSLQQKRIAQWNAFWTPERRTQLLKNLDEQGKLAGFSTKAFEPVKQLLEKQYSVIPAEKAIEAGGGLVENYLISKPGEVQVLSMVRTEQASRNEVYKSFRQLNGVSVIDMQYVTGKLVEMVRNDFNSISWMVALIVFTVLLISFGRLELALIAFIPMLITWVWILGIMALFGIKFNIVNIIISALIFGLGDDYSLFTLDGLLQEYKTGEKITSSFRSSILLSAITTVAGLGVLIFAKHPSLQSIALIAITGILCVVLVSQVMIPFLFRVLISNRTNAGKPPLTIWTAIKSVFAFLYFTVGALILSLLGFLLLRANPFAGERAKYWYHVLVSKFAWSLMYVMGNVKKRIINPLRENFEKPSVIVSNHQSFLDILLLIMLHPKIILLTNDWVWKSPVFGYVVRLADYMPVTTGVENNMAMLADRVKNGYSIAVFPEGTRSPDGKMKRFHKGAFFLADQLGVDVLPILLHGTGYTMSKYDFMLKDGTVTVEFLPRITPDNQAFGKGYAERTKMISRHFKSVYQQRLEQYEHTGFFREQLIANYLYKGPVLEWYIRIKTKLEKNYTLFDQLVPKSGKILDIGCGYGPMTYMLHFMSSERELTGVDYDEEKVTTANHCFSRNGQIRFVQGDVTKFEFEAHDAILLCDMLHYLDPAQQEQVIEKCMRQLLPGGRIIIREGNSEMQKRHAGTRLTEFFSTRVFGFNKTREGGLSFLSASMIRSLARKNGFRCSEIDENTFTSNIIFILEKIETSNES</sequence>
<evidence type="ECO:0000256" key="2">
    <source>
        <dbReference type="ARBA" id="ARBA00022475"/>
    </source>
</evidence>